<comment type="subcellular location">
    <subcellularLocation>
        <location evidence="1">Membrane</location>
        <topology evidence="1">Multi-pass membrane protein</topology>
    </subcellularLocation>
</comment>
<evidence type="ECO:0000313" key="10">
    <source>
        <dbReference type="Proteomes" id="UP001201273"/>
    </source>
</evidence>
<reference evidence="9 10" key="1">
    <citation type="journal article" date="2022" name="Environ. Microbiol. Rep.">
        <title>Eco-phylogenetic analyses reveal divergent evolution of vitamin B12 metabolism in the marine bacterial family 'Psychromonadaceae'.</title>
        <authorList>
            <person name="Jin X."/>
            <person name="Yang Y."/>
            <person name="Cao H."/>
            <person name="Gao B."/>
            <person name="Zhao Z."/>
        </authorList>
    </citation>
    <scope>NUCLEOTIDE SEQUENCE [LARGE SCALE GENOMIC DNA]</scope>
    <source>
        <strain evidence="9 10">MKS20</strain>
    </source>
</reference>
<feature type="transmembrane region" description="Helical" evidence="7">
    <location>
        <begin position="79"/>
        <end position="95"/>
    </location>
</feature>
<accession>A0ABS8WCU2</accession>
<feature type="transmembrane region" description="Helical" evidence="7">
    <location>
        <begin position="138"/>
        <end position="156"/>
    </location>
</feature>
<feature type="transmembrane region" description="Helical" evidence="7">
    <location>
        <begin position="29"/>
        <end position="47"/>
    </location>
</feature>
<dbReference type="Gene3D" id="1.10.287.950">
    <property type="entry name" value="Methyl-accepting chemotaxis protein"/>
    <property type="match status" value="1"/>
</dbReference>
<sequence length="488" mass="53424">MKTQSKMFSLLFIALFIESVAMSFVHSTYLEVVFIGLPALFVPLYLIKSAPTSALTRHVSAMAAMIFACLHIHQMNGLIEVHFEIFILMAFLIIYSDWKVFITAVSVVAVHHVSFYFLQMNNAGVYIFDPDRLMFSTVIIHAVYAIVESIVAGYIAKTLRDDSYVGAELATITKQLTQNKQSIDLTLRVNSKKSKTLRGFNELLELLNTLIHDVKTQAKELVVNTATLAELKESLNTSANIKRQETDSIALSVEQMLDTVNMIANQAGQLSTQMTQANKLSRLTENNVNDINSKNQHLHDALSSTSEQIQQLAQASEVITSVLEDITSIADQTNLLALNAAIEAARAGEQGRGFAVVADEVRALANRTKDSTTKIAKTINELNTHSKSSTQAMQACISIVDGVIGVAASANEQMKETSQLVSSANEIANSVASAVNEQSDATASIATSTENMKLNSQDDLSRIAQLSIETDNIKRATETLEHDIESFK</sequence>
<evidence type="ECO:0000256" key="6">
    <source>
        <dbReference type="PROSITE-ProRule" id="PRU00284"/>
    </source>
</evidence>
<comment type="caution">
    <text evidence="9">The sequence shown here is derived from an EMBL/GenBank/DDBJ whole genome shotgun (WGS) entry which is preliminary data.</text>
</comment>
<feature type="domain" description="Methyl-accepting transducer" evidence="8">
    <location>
        <begin position="217"/>
        <end position="453"/>
    </location>
</feature>
<dbReference type="PANTHER" id="PTHR32089:SF119">
    <property type="entry name" value="METHYL-ACCEPTING CHEMOTAXIS PROTEIN CTPL"/>
    <property type="match status" value="1"/>
</dbReference>
<organism evidence="9 10">
    <name type="scientific">Motilimonas cestriensis</name>
    <dbReference type="NCBI Taxonomy" id="2742685"/>
    <lineage>
        <taxon>Bacteria</taxon>
        <taxon>Pseudomonadati</taxon>
        <taxon>Pseudomonadota</taxon>
        <taxon>Gammaproteobacteria</taxon>
        <taxon>Alteromonadales</taxon>
        <taxon>Alteromonadales genera incertae sedis</taxon>
        <taxon>Motilimonas</taxon>
    </lineage>
</organism>
<dbReference type="InterPro" id="IPR004089">
    <property type="entry name" value="MCPsignal_dom"/>
</dbReference>
<proteinExistence type="predicted"/>
<dbReference type="SUPFAM" id="SSF58104">
    <property type="entry name" value="Methyl-accepting chemotaxis protein (MCP) signaling domain"/>
    <property type="match status" value="1"/>
</dbReference>
<keyword evidence="4 7" id="KW-0472">Membrane</keyword>
<evidence type="ECO:0000256" key="3">
    <source>
        <dbReference type="ARBA" id="ARBA00022989"/>
    </source>
</evidence>
<evidence type="ECO:0000313" key="9">
    <source>
        <dbReference type="EMBL" id="MCE2596368.1"/>
    </source>
</evidence>
<feature type="transmembrane region" description="Helical" evidence="7">
    <location>
        <begin position="100"/>
        <end position="118"/>
    </location>
</feature>
<evidence type="ECO:0000256" key="2">
    <source>
        <dbReference type="ARBA" id="ARBA00022692"/>
    </source>
</evidence>
<protein>
    <submittedName>
        <fullName evidence="9">Methyl-accepting chemotaxis protein</fullName>
    </submittedName>
</protein>
<keyword evidence="3 7" id="KW-1133">Transmembrane helix</keyword>
<dbReference type="Pfam" id="PF00015">
    <property type="entry name" value="MCPsignal"/>
    <property type="match status" value="1"/>
</dbReference>
<keyword evidence="10" id="KW-1185">Reference proteome</keyword>
<evidence type="ECO:0000256" key="7">
    <source>
        <dbReference type="SAM" id="Phobius"/>
    </source>
</evidence>
<evidence type="ECO:0000256" key="4">
    <source>
        <dbReference type="ARBA" id="ARBA00023136"/>
    </source>
</evidence>
<gene>
    <name evidence="9" type="ORF">K6Y31_16335</name>
</gene>
<evidence type="ECO:0000256" key="1">
    <source>
        <dbReference type="ARBA" id="ARBA00004141"/>
    </source>
</evidence>
<evidence type="ECO:0000259" key="8">
    <source>
        <dbReference type="PROSITE" id="PS50111"/>
    </source>
</evidence>
<dbReference type="Proteomes" id="UP001201273">
    <property type="component" value="Unassembled WGS sequence"/>
</dbReference>
<dbReference type="RefSeq" id="WP_282560191.1">
    <property type="nucleotide sequence ID" value="NZ_JAIMJA010000018.1"/>
</dbReference>
<keyword evidence="2 7" id="KW-0812">Transmembrane</keyword>
<name>A0ABS8WCU2_9GAMM</name>
<dbReference type="PANTHER" id="PTHR32089">
    <property type="entry name" value="METHYL-ACCEPTING CHEMOTAXIS PROTEIN MCPB"/>
    <property type="match status" value="1"/>
</dbReference>
<evidence type="ECO:0000256" key="5">
    <source>
        <dbReference type="ARBA" id="ARBA00023224"/>
    </source>
</evidence>
<dbReference type="PROSITE" id="PS50111">
    <property type="entry name" value="CHEMOTAXIS_TRANSDUC_2"/>
    <property type="match status" value="1"/>
</dbReference>
<dbReference type="SMART" id="SM00283">
    <property type="entry name" value="MA"/>
    <property type="match status" value="1"/>
</dbReference>
<keyword evidence="5 6" id="KW-0807">Transducer</keyword>
<dbReference type="EMBL" id="JAIMJA010000018">
    <property type="protein sequence ID" value="MCE2596368.1"/>
    <property type="molecule type" value="Genomic_DNA"/>
</dbReference>